<sequence length="176" mass="20657">MHVEPNEPFEEENVNNRIFNGRETKMFHEIEQTKDVNEKGANIGHSLKKVRRDKYEKIQNEGIKENVKESSMKPFEANEDVHKDFGKPKMESKDGDPEFVREKPNKEAVEGEINEEIQNYLPKSTNEQNEGLNVQKRREIKDVKENVVKRKGKEIEYFVEKGEGDRLKSMHVKAMK</sequence>
<evidence type="ECO:0000313" key="3">
    <source>
        <dbReference type="Proteomes" id="UP000265520"/>
    </source>
</evidence>
<proteinExistence type="predicted"/>
<name>A0A392Q3W6_9FABA</name>
<keyword evidence="3" id="KW-1185">Reference proteome</keyword>
<evidence type="ECO:0000313" key="2">
    <source>
        <dbReference type="EMBL" id="MCI18539.1"/>
    </source>
</evidence>
<dbReference type="AlphaFoldDB" id="A0A392Q3W6"/>
<protein>
    <submittedName>
        <fullName evidence="2">Titin-like</fullName>
    </submittedName>
</protein>
<reference evidence="2 3" key="1">
    <citation type="journal article" date="2018" name="Front. Plant Sci.">
        <title>Red Clover (Trifolium pratense) and Zigzag Clover (T. medium) - A Picture of Genomic Similarities and Differences.</title>
        <authorList>
            <person name="Dluhosova J."/>
            <person name="Istvanek J."/>
            <person name="Nedelnik J."/>
            <person name="Repkova J."/>
        </authorList>
    </citation>
    <scope>NUCLEOTIDE SEQUENCE [LARGE SCALE GENOMIC DNA]</scope>
    <source>
        <strain evidence="3">cv. 10/8</strain>
        <tissue evidence="2">Leaf</tissue>
    </source>
</reference>
<feature type="non-terminal residue" evidence="2">
    <location>
        <position position="176"/>
    </location>
</feature>
<organism evidence="2 3">
    <name type="scientific">Trifolium medium</name>
    <dbReference type="NCBI Taxonomy" id="97028"/>
    <lineage>
        <taxon>Eukaryota</taxon>
        <taxon>Viridiplantae</taxon>
        <taxon>Streptophyta</taxon>
        <taxon>Embryophyta</taxon>
        <taxon>Tracheophyta</taxon>
        <taxon>Spermatophyta</taxon>
        <taxon>Magnoliopsida</taxon>
        <taxon>eudicotyledons</taxon>
        <taxon>Gunneridae</taxon>
        <taxon>Pentapetalae</taxon>
        <taxon>rosids</taxon>
        <taxon>fabids</taxon>
        <taxon>Fabales</taxon>
        <taxon>Fabaceae</taxon>
        <taxon>Papilionoideae</taxon>
        <taxon>50 kb inversion clade</taxon>
        <taxon>NPAAA clade</taxon>
        <taxon>Hologalegina</taxon>
        <taxon>IRL clade</taxon>
        <taxon>Trifolieae</taxon>
        <taxon>Trifolium</taxon>
    </lineage>
</organism>
<feature type="region of interest" description="Disordered" evidence="1">
    <location>
        <begin position="80"/>
        <end position="112"/>
    </location>
</feature>
<comment type="caution">
    <text evidence="2">The sequence shown here is derived from an EMBL/GenBank/DDBJ whole genome shotgun (WGS) entry which is preliminary data.</text>
</comment>
<feature type="compositionally biased region" description="Basic and acidic residues" evidence="1">
    <location>
        <begin position="80"/>
        <end position="109"/>
    </location>
</feature>
<dbReference type="Proteomes" id="UP000265520">
    <property type="component" value="Unassembled WGS sequence"/>
</dbReference>
<accession>A0A392Q3W6</accession>
<evidence type="ECO:0000256" key="1">
    <source>
        <dbReference type="SAM" id="MobiDB-lite"/>
    </source>
</evidence>
<dbReference type="EMBL" id="LXQA010110619">
    <property type="protein sequence ID" value="MCI18539.1"/>
    <property type="molecule type" value="Genomic_DNA"/>
</dbReference>